<dbReference type="Gene3D" id="1.25.10.10">
    <property type="entry name" value="Leucine-rich Repeat Variant"/>
    <property type="match status" value="2"/>
</dbReference>
<dbReference type="Pfam" id="PF13646">
    <property type="entry name" value="HEAT_2"/>
    <property type="match status" value="1"/>
</dbReference>
<dbReference type="SUPFAM" id="SSF48371">
    <property type="entry name" value="ARM repeat"/>
    <property type="match status" value="1"/>
</dbReference>
<organism evidence="1 2">
    <name type="scientific">Natronomicrosphaera hydrolytica</name>
    <dbReference type="NCBI Taxonomy" id="3242702"/>
    <lineage>
        <taxon>Bacteria</taxon>
        <taxon>Pseudomonadati</taxon>
        <taxon>Planctomycetota</taxon>
        <taxon>Phycisphaerae</taxon>
        <taxon>Phycisphaerales</taxon>
        <taxon>Phycisphaeraceae</taxon>
        <taxon>Natronomicrosphaera</taxon>
    </lineage>
</organism>
<proteinExistence type="predicted"/>
<gene>
    <name evidence="1" type="ORF">ACERK3_14215</name>
</gene>
<dbReference type="InterPro" id="IPR004155">
    <property type="entry name" value="PBS_lyase_HEAT"/>
</dbReference>
<dbReference type="EMBL" id="JBGUBD010000009">
    <property type="protein sequence ID" value="MFA9479440.1"/>
    <property type="molecule type" value="Genomic_DNA"/>
</dbReference>
<comment type="caution">
    <text evidence="1">The sequence shown here is derived from an EMBL/GenBank/DDBJ whole genome shotgun (WGS) entry which is preliminary data.</text>
</comment>
<dbReference type="InterPro" id="IPR016024">
    <property type="entry name" value="ARM-type_fold"/>
</dbReference>
<keyword evidence="2" id="KW-1185">Reference proteome</keyword>
<accession>A0ABV4U8K1</accession>
<dbReference type="Proteomes" id="UP001575105">
    <property type="component" value="Unassembled WGS sequence"/>
</dbReference>
<protein>
    <submittedName>
        <fullName evidence="1">HEAT repeat domain-containing protein</fullName>
    </submittedName>
</protein>
<evidence type="ECO:0000313" key="2">
    <source>
        <dbReference type="Proteomes" id="UP001575105"/>
    </source>
</evidence>
<sequence>MSKCEWHGRGLLFVAALVVAMSGGVFVQADDADDLFESLTPAEGGLIDLPMYRDPAIETPEHPRTFHPRLQSLWLAALEREESSTRLEAARAFYEAAGRGMENLNDAAARLIEVVRDDDDRHVVHAAVEALRAMGHAEAAEVVLERAQASRHEDLLMLADRALAEWDHEAARSWWLSRLDDGDASRRLRVSAVRSLGQVGASDAAAALRELALDASTPMEVRLTAGEALGRIAGDGLVDDAEALAAADNASVIDRLVAVRMLAGHGEDAALALAEQWTADEDATVARRAMANLNAHDLDRAAALAVTLLSHADANVRLEALQAVASQQSAEAVQIMAEQLDDVAPAARTFARRTLEGYDEDASLSPVVREQLERVLNSGASWRALEQAGVLATLLDHKPTAERLAELLTHDRAEVRRAAANAMRVLSVEATLPAIAARAEALTDIDTASDLGPSASEEVTQLFHAIGQLRYEPADETLRRYIPKNSDYSSVSRSAAIWALGRIHEGESRPELARALVGRVTDQSMMDPESEDVQRFSAIALGRMDAADHVDDLRRMYRLEEMSEAFREACRWAVRELTGEELDPLPKRPSYIGGWFIEPVD</sequence>
<reference evidence="1 2" key="1">
    <citation type="submission" date="2024-08" db="EMBL/GenBank/DDBJ databases">
        <title>Whole-genome sequencing of halo(alkali)philic microorganisms from hypersaline lakes.</title>
        <authorList>
            <person name="Sorokin D.Y."/>
            <person name="Merkel A.Y."/>
            <person name="Messina E."/>
            <person name="Yakimov M."/>
        </authorList>
    </citation>
    <scope>NUCLEOTIDE SEQUENCE [LARGE SCALE GENOMIC DNA]</scope>
    <source>
        <strain evidence="1 2">AB-hyl4</strain>
    </source>
</reference>
<evidence type="ECO:0000313" key="1">
    <source>
        <dbReference type="EMBL" id="MFA9479440.1"/>
    </source>
</evidence>
<dbReference type="SMART" id="SM00567">
    <property type="entry name" value="EZ_HEAT"/>
    <property type="match status" value="7"/>
</dbReference>
<dbReference type="RefSeq" id="WP_425346366.1">
    <property type="nucleotide sequence ID" value="NZ_JBGUBD010000009.1"/>
</dbReference>
<dbReference type="InterPro" id="IPR011989">
    <property type="entry name" value="ARM-like"/>
</dbReference>
<name>A0ABV4U8K1_9BACT</name>